<dbReference type="AlphaFoldDB" id="A0ABD5JMR6"/>
<evidence type="ECO:0000259" key="1">
    <source>
        <dbReference type="Pfam" id="PF01833"/>
    </source>
</evidence>
<dbReference type="Proteomes" id="UP001354649">
    <property type="component" value="Unassembled WGS sequence"/>
</dbReference>
<reference evidence="2 3" key="1">
    <citation type="submission" date="2023-11" db="EMBL/GenBank/DDBJ databases">
        <title>30 novel species of actinomycetes from the DSMZ collection.</title>
        <authorList>
            <person name="Nouioui I."/>
        </authorList>
    </citation>
    <scope>NUCLEOTIDE SEQUENCE [LARGE SCALE GENOMIC DNA]</scope>
    <source>
        <strain evidence="2 3">DSM 41602</strain>
    </source>
</reference>
<dbReference type="SUPFAM" id="SSF81296">
    <property type="entry name" value="E set domains"/>
    <property type="match status" value="1"/>
</dbReference>
<dbReference type="EMBL" id="JAZBJQ010000033">
    <property type="protein sequence ID" value="MEE4588429.1"/>
    <property type="molecule type" value="Genomic_DNA"/>
</dbReference>
<dbReference type="InterPro" id="IPR013783">
    <property type="entry name" value="Ig-like_fold"/>
</dbReference>
<accession>A0ABD5JMR6</accession>
<dbReference type="InterPro" id="IPR002909">
    <property type="entry name" value="IPT_dom"/>
</dbReference>
<feature type="domain" description="IPT/TIG" evidence="1">
    <location>
        <begin position="3"/>
        <end position="65"/>
    </location>
</feature>
<gene>
    <name evidence="2" type="ORF">V2K49_36075</name>
</gene>
<protein>
    <submittedName>
        <fullName evidence="2">IPT/TIG domain-containing protein</fullName>
    </submittedName>
</protein>
<name>A0ABD5JMR6_9ACTN</name>
<organism evidence="2 3">
    <name type="scientific">Streptomyces antimycoticus</name>
    <dbReference type="NCBI Taxonomy" id="68175"/>
    <lineage>
        <taxon>Bacteria</taxon>
        <taxon>Bacillati</taxon>
        <taxon>Actinomycetota</taxon>
        <taxon>Actinomycetes</taxon>
        <taxon>Kitasatosporales</taxon>
        <taxon>Streptomycetaceae</taxon>
        <taxon>Streptomyces</taxon>
        <taxon>Streptomyces violaceusniger group</taxon>
    </lineage>
</organism>
<dbReference type="Pfam" id="PF01833">
    <property type="entry name" value="TIG"/>
    <property type="match status" value="1"/>
</dbReference>
<dbReference type="GO" id="GO:0005975">
    <property type="term" value="P:carbohydrate metabolic process"/>
    <property type="evidence" value="ECO:0007669"/>
    <property type="project" value="UniProtKB-ARBA"/>
</dbReference>
<dbReference type="InterPro" id="IPR014756">
    <property type="entry name" value="Ig_E-set"/>
</dbReference>
<evidence type="ECO:0000313" key="3">
    <source>
        <dbReference type="Proteomes" id="UP001354649"/>
    </source>
</evidence>
<sequence length="70" mass="6555">MPISPGQGSSAGGQTAVITGTNLTGATAVRFGGKLATITANDATSVTVTTPSGNGVVPVTATTPGGAAIR</sequence>
<comment type="caution">
    <text evidence="2">The sequence shown here is derived from an EMBL/GenBank/DDBJ whole genome shotgun (WGS) entry which is preliminary data.</text>
</comment>
<evidence type="ECO:0000313" key="2">
    <source>
        <dbReference type="EMBL" id="MEE4588429.1"/>
    </source>
</evidence>
<dbReference type="Gene3D" id="2.60.40.10">
    <property type="entry name" value="Immunoglobulins"/>
    <property type="match status" value="1"/>
</dbReference>
<proteinExistence type="predicted"/>